<reference evidence="3 4" key="1">
    <citation type="submission" date="2020-08" db="EMBL/GenBank/DDBJ databases">
        <title>Sequencing the genomes of 1000 actinobacteria strains.</title>
        <authorList>
            <person name="Klenk H.-P."/>
        </authorList>
    </citation>
    <scope>NUCLEOTIDE SEQUENCE [LARGE SCALE GENOMIC DNA]</scope>
    <source>
        <strain evidence="3 4">DSM 23974</strain>
    </source>
</reference>
<name>A0A7W7M3L0_9MICC</name>
<protein>
    <submittedName>
        <fullName evidence="3">UDP-2-acetamido-2,6-beta-L-arabino-hexul-4-ose reductase</fullName>
        <ecNumber evidence="3">1.1.1.367</ecNumber>
    </submittedName>
</protein>
<dbReference type="SUPFAM" id="SSF51735">
    <property type="entry name" value="NAD(P)-binding Rossmann-fold domains"/>
    <property type="match status" value="1"/>
</dbReference>
<dbReference type="Pfam" id="PF14667">
    <property type="entry name" value="Polysacc_synt_C"/>
    <property type="match status" value="1"/>
</dbReference>
<dbReference type="InterPro" id="IPR001509">
    <property type="entry name" value="Epimerase_deHydtase"/>
</dbReference>
<proteinExistence type="predicted"/>
<dbReference type="GO" id="GO:0016491">
    <property type="term" value="F:oxidoreductase activity"/>
    <property type="evidence" value="ECO:0007669"/>
    <property type="project" value="UniProtKB-KW"/>
</dbReference>
<dbReference type="Pfam" id="PF01370">
    <property type="entry name" value="Epimerase"/>
    <property type="match status" value="1"/>
</dbReference>
<gene>
    <name evidence="3" type="ORF">HDA30_001186</name>
</gene>
<dbReference type="EMBL" id="JACHNA010000001">
    <property type="protein sequence ID" value="MBB4735678.1"/>
    <property type="molecule type" value="Genomic_DNA"/>
</dbReference>
<dbReference type="Gene3D" id="3.40.50.720">
    <property type="entry name" value="NAD(P)-binding Rossmann-like Domain"/>
    <property type="match status" value="1"/>
</dbReference>
<dbReference type="EC" id="1.1.1.367" evidence="3"/>
<keyword evidence="3" id="KW-0560">Oxidoreductase</keyword>
<organism evidence="3 4">
    <name type="scientific">Micrococcus cohnii</name>
    <dbReference type="NCBI Taxonomy" id="993416"/>
    <lineage>
        <taxon>Bacteria</taxon>
        <taxon>Bacillati</taxon>
        <taxon>Actinomycetota</taxon>
        <taxon>Actinomycetes</taxon>
        <taxon>Micrococcales</taxon>
        <taxon>Micrococcaceae</taxon>
        <taxon>Micrococcus</taxon>
    </lineage>
</organism>
<dbReference type="Proteomes" id="UP000540191">
    <property type="component" value="Unassembled WGS sequence"/>
</dbReference>
<evidence type="ECO:0000259" key="1">
    <source>
        <dbReference type="Pfam" id="PF01370"/>
    </source>
</evidence>
<dbReference type="InterPro" id="IPR011051">
    <property type="entry name" value="RmlC_Cupin_sf"/>
</dbReference>
<accession>A0A7W7M3L0</accession>
<evidence type="ECO:0000313" key="3">
    <source>
        <dbReference type="EMBL" id="MBB4735678.1"/>
    </source>
</evidence>
<dbReference type="AlphaFoldDB" id="A0A7W7M3L0"/>
<keyword evidence="4" id="KW-1185">Reference proteome</keyword>
<sequence length="364" mass="39546">MATFVLTGAGGFLGFHVRAALQEHGHEVRSFAVGDAHDAAEAARLVAGADQLIHIAGVNRGEHEQVARGNRVFAQQVAQALRAAENPPARVVFANSTHAATDTVYGEAKREAGRIVSDAAETVGAHMQDILLPNLFGEFGRPFYNSVTATFCHLIATGQAPEVTDDKELTLLHAQDAADLLIGAVDPAGMGELTVQETVSGLRDRLQSMAGTYAKTEFPDLATRFDRDLFNTYRSFLYPEGLPLPITRHADQRGSFFEIVRSRGGTGQTSFSTTEPGITRGDHYHRRKVERFTVLAGEAEIALRKLGTDEKHVFRVSGDEPQSVDMPTFVSHNITNIGSGTLYTAFWTNDIFDPTNPDTIPEVV</sequence>
<comment type="caution">
    <text evidence="3">The sequence shown here is derived from an EMBL/GenBank/DDBJ whole genome shotgun (WGS) entry which is preliminary data.</text>
</comment>
<dbReference type="CDD" id="cd07007">
    <property type="entry name" value="cupin_CapF-like_C"/>
    <property type="match status" value="1"/>
</dbReference>
<evidence type="ECO:0000313" key="4">
    <source>
        <dbReference type="Proteomes" id="UP000540191"/>
    </source>
</evidence>
<dbReference type="InterPro" id="IPR014710">
    <property type="entry name" value="RmlC-like_jellyroll"/>
</dbReference>
<dbReference type="SUPFAM" id="SSF51182">
    <property type="entry name" value="RmlC-like cupins"/>
    <property type="match status" value="1"/>
</dbReference>
<evidence type="ECO:0000259" key="2">
    <source>
        <dbReference type="Pfam" id="PF14667"/>
    </source>
</evidence>
<dbReference type="InterPro" id="IPR036291">
    <property type="entry name" value="NAD(P)-bd_dom_sf"/>
</dbReference>
<dbReference type="RefSeq" id="WP_184241400.1">
    <property type="nucleotide sequence ID" value="NZ_JACHNA010000001.1"/>
</dbReference>
<dbReference type="InterPro" id="IPR029303">
    <property type="entry name" value="CapF_C"/>
</dbReference>
<dbReference type="Gene3D" id="2.60.120.10">
    <property type="entry name" value="Jelly Rolls"/>
    <property type="match status" value="1"/>
</dbReference>
<feature type="domain" description="NAD-dependent epimerase/dehydratase" evidence="1">
    <location>
        <begin position="5"/>
        <end position="184"/>
    </location>
</feature>
<feature type="domain" description="Capsular polysaccharide assembling protein CapF C-terminal" evidence="2">
    <location>
        <begin position="249"/>
        <end position="360"/>
    </location>
</feature>